<gene>
    <name evidence="5" type="ORF">COCSUDRAFT_66390</name>
</gene>
<accession>I0YWK9</accession>
<dbReference type="InterPro" id="IPR004843">
    <property type="entry name" value="Calcineurin-like_PHP"/>
</dbReference>
<dbReference type="RefSeq" id="XP_005647322.1">
    <property type="nucleotide sequence ID" value="XM_005647265.1"/>
</dbReference>
<dbReference type="SUPFAM" id="SSF56300">
    <property type="entry name" value="Metallo-dependent phosphatases"/>
    <property type="match status" value="1"/>
</dbReference>
<dbReference type="AlphaFoldDB" id="I0YWK9"/>
<dbReference type="InterPro" id="IPR051558">
    <property type="entry name" value="Metallophosphoesterase_PAP"/>
</dbReference>
<dbReference type="Gene3D" id="3.60.21.10">
    <property type="match status" value="1"/>
</dbReference>
<evidence type="ECO:0000313" key="5">
    <source>
        <dbReference type="EMBL" id="EIE22778.1"/>
    </source>
</evidence>
<dbReference type="InterPro" id="IPR029052">
    <property type="entry name" value="Metallo-depent_PP-like"/>
</dbReference>
<evidence type="ECO:0000313" key="6">
    <source>
        <dbReference type="Proteomes" id="UP000007264"/>
    </source>
</evidence>
<name>I0YWK9_COCSC</name>
<evidence type="ECO:0000256" key="2">
    <source>
        <dbReference type="ARBA" id="ARBA00022801"/>
    </source>
</evidence>
<keyword evidence="3" id="KW-0472">Membrane</keyword>
<dbReference type="GO" id="GO:0016787">
    <property type="term" value="F:hydrolase activity"/>
    <property type="evidence" value="ECO:0007669"/>
    <property type="project" value="UniProtKB-KW"/>
</dbReference>
<keyword evidence="1" id="KW-0732">Signal</keyword>
<dbReference type="eggNOG" id="KOG2679">
    <property type="taxonomic scope" value="Eukaryota"/>
</dbReference>
<dbReference type="STRING" id="574566.I0YWK9"/>
<organism evidence="5 6">
    <name type="scientific">Coccomyxa subellipsoidea (strain C-169)</name>
    <name type="common">Green microalga</name>
    <dbReference type="NCBI Taxonomy" id="574566"/>
    <lineage>
        <taxon>Eukaryota</taxon>
        <taxon>Viridiplantae</taxon>
        <taxon>Chlorophyta</taxon>
        <taxon>core chlorophytes</taxon>
        <taxon>Trebouxiophyceae</taxon>
        <taxon>Trebouxiophyceae incertae sedis</taxon>
        <taxon>Coccomyxaceae</taxon>
        <taxon>Coccomyxa</taxon>
        <taxon>Coccomyxa subellipsoidea</taxon>
    </lineage>
</organism>
<proteinExistence type="predicted"/>
<evidence type="ECO:0000256" key="3">
    <source>
        <dbReference type="SAM" id="Phobius"/>
    </source>
</evidence>
<feature type="transmembrane region" description="Helical" evidence="3">
    <location>
        <begin position="68"/>
        <end position="90"/>
    </location>
</feature>
<dbReference type="EMBL" id="AGSI01000009">
    <property type="protein sequence ID" value="EIE22778.1"/>
    <property type="molecule type" value="Genomic_DNA"/>
</dbReference>
<comment type="caution">
    <text evidence="5">The sequence shown here is derived from an EMBL/GenBank/DDBJ whole genome shotgun (WGS) entry which is preliminary data.</text>
</comment>
<dbReference type="PANTHER" id="PTHR10161">
    <property type="entry name" value="TARTRATE-RESISTANT ACID PHOSPHATASE TYPE 5"/>
    <property type="match status" value="1"/>
</dbReference>
<dbReference type="KEGG" id="csl:COCSUDRAFT_66390"/>
<evidence type="ECO:0000256" key="1">
    <source>
        <dbReference type="ARBA" id="ARBA00022729"/>
    </source>
</evidence>
<sequence>MTDSLEARNRKIEEEQLEMVPISLQVPTPGEDEETASLTKPLGPHSSSYDAFLPASAKPQDGMSWRSYSAIGLTVCALLLLAGILTALGLEGRYSEQYQLKFLVVGDWGRNGRYNQSEVARAMGRVGHNLDFVISVGDNFYETGLTSVEDSQFDTSFTQIYTAESVQVPWHVVLGNHDMGEYWPTNSSDRTMPRPTNCPANATADDCFYGPLHQLDVRLRERDSRWHCERSWTMALADGAVEFFFIDTSPMVQEYHHVIWAVNRGGILEQSPDAQLKELESRLERSSANWKIVVGHHPIRSDLHEYPEVGAALKPLMDRYGVHAYLCGHEHNLQHLHVDGESTHYVVSGGGSQSNAYGFVDEERPELKLFFPGSGFVECILSPQHLQVHYYSTSQDEPLHLIGPNGGQGSQSLTPQYHRWHCGRGGGIGRIDPESAAADVAAVYFKRDPPT</sequence>
<dbReference type="OrthoDB" id="411211at2759"/>
<dbReference type="Pfam" id="PF00149">
    <property type="entry name" value="Metallophos"/>
    <property type="match status" value="1"/>
</dbReference>
<protein>
    <submittedName>
        <fullName evidence="5">Metallo-dependent phosphatase</fullName>
    </submittedName>
</protein>
<keyword evidence="3" id="KW-0812">Transmembrane</keyword>
<dbReference type="GeneID" id="17040765"/>
<dbReference type="PANTHER" id="PTHR10161:SF14">
    <property type="entry name" value="TARTRATE-RESISTANT ACID PHOSPHATASE TYPE 5"/>
    <property type="match status" value="1"/>
</dbReference>
<reference evidence="5 6" key="1">
    <citation type="journal article" date="2012" name="Genome Biol.">
        <title>The genome of the polar eukaryotic microalga coccomyxa subellipsoidea reveals traits of cold adaptation.</title>
        <authorList>
            <person name="Blanc G."/>
            <person name="Agarkova I."/>
            <person name="Grimwood J."/>
            <person name="Kuo A."/>
            <person name="Brueggeman A."/>
            <person name="Dunigan D."/>
            <person name="Gurnon J."/>
            <person name="Ladunga I."/>
            <person name="Lindquist E."/>
            <person name="Lucas S."/>
            <person name="Pangilinan J."/>
            <person name="Proschold T."/>
            <person name="Salamov A."/>
            <person name="Schmutz J."/>
            <person name="Weeks D."/>
            <person name="Yamada T."/>
            <person name="Claverie J.M."/>
            <person name="Grigoriev I."/>
            <person name="Van Etten J."/>
            <person name="Lomsadze A."/>
            <person name="Borodovsky M."/>
        </authorList>
    </citation>
    <scope>NUCLEOTIDE SEQUENCE [LARGE SCALE GENOMIC DNA]</scope>
    <source>
        <strain evidence="5 6">C-169</strain>
    </source>
</reference>
<dbReference type="Proteomes" id="UP000007264">
    <property type="component" value="Unassembled WGS sequence"/>
</dbReference>
<feature type="domain" description="Calcineurin-like phosphoesterase" evidence="4">
    <location>
        <begin position="100"/>
        <end position="332"/>
    </location>
</feature>
<keyword evidence="3" id="KW-1133">Transmembrane helix</keyword>
<evidence type="ECO:0000259" key="4">
    <source>
        <dbReference type="Pfam" id="PF00149"/>
    </source>
</evidence>
<keyword evidence="2" id="KW-0378">Hydrolase</keyword>
<keyword evidence="6" id="KW-1185">Reference proteome</keyword>